<evidence type="ECO:0000256" key="6">
    <source>
        <dbReference type="ARBA" id="ARBA00023288"/>
    </source>
</evidence>
<evidence type="ECO:0000256" key="10">
    <source>
        <dbReference type="RuleBase" id="RU004384"/>
    </source>
</evidence>
<evidence type="ECO:0000256" key="5">
    <source>
        <dbReference type="ARBA" id="ARBA00023136"/>
    </source>
</evidence>
<dbReference type="FunFam" id="3.10.20.90:FF:000149">
    <property type="entry name" value="microtubule-associated proteins 1A/1B light chain 3C"/>
    <property type="match status" value="1"/>
</dbReference>
<comment type="similarity">
    <text evidence="2 10">Belongs to the ATG8 family.</text>
</comment>
<dbReference type="SUPFAM" id="SSF54236">
    <property type="entry name" value="Ubiquitin-like"/>
    <property type="match status" value="1"/>
</dbReference>
<proteinExistence type="inferred from homology"/>
<evidence type="ECO:0000313" key="13">
    <source>
        <dbReference type="Proteomes" id="UP000594260"/>
    </source>
</evidence>
<evidence type="ECO:0000256" key="2">
    <source>
        <dbReference type="ARBA" id="ARBA00007293"/>
    </source>
</evidence>
<dbReference type="Pfam" id="PF02991">
    <property type="entry name" value="ATG8"/>
    <property type="match status" value="1"/>
</dbReference>
<keyword evidence="7" id="KW-0968">Cytoplasmic vesicle</keyword>
<keyword evidence="5" id="KW-0472">Membrane</keyword>
<evidence type="ECO:0000256" key="7">
    <source>
        <dbReference type="ARBA" id="ARBA00023329"/>
    </source>
</evidence>
<dbReference type="InterPro" id="IPR035892">
    <property type="entry name" value="C2_domain_sf"/>
</dbReference>
<dbReference type="Pfam" id="PF00168">
    <property type="entry name" value="C2"/>
    <property type="match status" value="1"/>
</dbReference>
<comment type="subcellular location">
    <subcellularLocation>
        <location evidence="1">Cytoplasmic vesicle</location>
        <location evidence="1">Autophagosome</location>
    </subcellularLocation>
    <subcellularLocation>
        <location evidence="8">Endomembrane system</location>
        <topology evidence="8">Lipid-anchor</topology>
    </subcellularLocation>
</comment>
<dbReference type="RefSeq" id="XP_022650514.1">
    <property type="nucleotide sequence ID" value="XM_022794779.1"/>
</dbReference>
<dbReference type="Gene3D" id="3.10.20.90">
    <property type="entry name" value="Phosphatidylinositol 3-kinase Catalytic Subunit, Chain A, domain 1"/>
    <property type="match status" value="1"/>
</dbReference>
<feature type="lipid moiety-binding region" description="Phosphatidylserine amidated glycine; alternate" evidence="9">
    <location>
        <position position="320"/>
    </location>
</feature>
<reference evidence="12" key="1">
    <citation type="submission" date="2021-01" db="UniProtKB">
        <authorList>
            <consortium name="EnsemblMetazoa"/>
        </authorList>
    </citation>
    <scope>IDENTIFICATION</scope>
</reference>
<dbReference type="PROSITE" id="PS50004">
    <property type="entry name" value="C2"/>
    <property type="match status" value="1"/>
</dbReference>
<evidence type="ECO:0000256" key="1">
    <source>
        <dbReference type="ARBA" id="ARBA00004419"/>
    </source>
</evidence>
<evidence type="ECO:0000313" key="12">
    <source>
        <dbReference type="EnsemblMetazoa" id="XP_022650514"/>
    </source>
</evidence>
<dbReference type="GO" id="GO:0031410">
    <property type="term" value="C:cytoplasmic vesicle"/>
    <property type="evidence" value="ECO:0007669"/>
    <property type="project" value="UniProtKB-KW"/>
</dbReference>
<dbReference type="InterPro" id="IPR000008">
    <property type="entry name" value="C2_dom"/>
</dbReference>
<dbReference type="InterPro" id="IPR029071">
    <property type="entry name" value="Ubiquitin-like_domsf"/>
</dbReference>
<evidence type="ECO:0000256" key="3">
    <source>
        <dbReference type="ARBA" id="ARBA00022490"/>
    </source>
</evidence>
<sequence>MAKRKKSVADGFPDITQENLGELALLCLRRCDHYYGAKQPEDDLKVTDAELEEYVRTLFKDEWANVNLKKDLSSYDTPQLINITFLGAVGLHSSDVNLLADPYIRIAYHGTVYFSSVKMKTLNPCWNESILIGPVKPDDRIEIEIWDWDPRTFLGNIAKVKDIRSFRGFGIYLRELFKCSAGDDYLGGVRFSFREARSRPHLFRRDVMHSLETNEQRIEESKAILDKYPHRLPVIVERASNSHQVPAIDKQKFLVPDDISVAQFMWIVRRRIALSPERALFLFVGRVMPQTSMSMGELYSQYKDPDGFLYLTYSGENTFGSKASLQSML</sequence>
<dbReference type="Gene3D" id="2.60.40.150">
    <property type="entry name" value="C2 domain"/>
    <property type="match status" value="1"/>
</dbReference>
<dbReference type="PRINTS" id="PR00360">
    <property type="entry name" value="C2DOMAIN"/>
</dbReference>
<accession>A0A7M7JPS0</accession>
<dbReference type="SMART" id="SM00239">
    <property type="entry name" value="C2"/>
    <property type="match status" value="1"/>
</dbReference>
<keyword evidence="4 10" id="KW-0072">Autophagy</keyword>
<dbReference type="GO" id="GO:0006950">
    <property type="term" value="P:response to stress"/>
    <property type="evidence" value="ECO:0007669"/>
    <property type="project" value="UniProtKB-ARBA"/>
</dbReference>
<evidence type="ECO:0000256" key="8">
    <source>
        <dbReference type="ARBA" id="ARBA00037868"/>
    </source>
</evidence>
<dbReference type="PANTHER" id="PTHR10969">
    <property type="entry name" value="MICROTUBULE-ASSOCIATED PROTEINS 1A/1B LIGHT CHAIN 3-RELATED"/>
    <property type="match status" value="1"/>
</dbReference>
<dbReference type="GeneID" id="111245865"/>
<dbReference type="GO" id="GO:0012505">
    <property type="term" value="C:endomembrane system"/>
    <property type="evidence" value="ECO:0007669"/>
    <property type="project" value="UniProtKB-SubCell"/>
</dbReference>
<dbReference type="InterPro" id="IPR004241">
    <property type="entry name" value="Atg8-like"/>
</dbReference>
<dbReference type="EnsemblMetazoa" id="XM_022794779">
    <property type="protein sequence ID" value="XP_022650514"/>
    <property type="gene ID" value="LOC111245865"/>
</dbReference>
<keyword evidence="3" id="KW-0963">Cytoplasm</keyword>
<organism evidence="12 13">
    <name type="scientific">Varroa destructor</name>
    <name type="common">Honeybee mite</name>
    <dbReference type="NCBI Taxonomy" id="109461"/>
    <lineage>
        <taxon>Eukaryota</taxon>
        <taxon>Metazoa</taxon>
        <taxon>Ecdysozoa</taxon>
        <taxon>Arthropoda</taxon>
        <taxon>Chelicerata</taxon>
        <taxon>Arachnida</taxon>
        <taxon>Acari</taxon>
        <taxon>Parasitiformes</taxon>
        <taxon>Mesostigmata</taxon>
        <taxon>Gamasina</taxon>
        <taxon>Dermanyssoidea</taxon>
        <taxon>Varroidae</taxon>
        <taxon>Varroa</taxon>
    </lineage>
</organism>
<dbReference type="Proteomes" id="UP000594260">
    <property type="component" value="Unplaced"/>
</dbReference>
<dbReference type="GO" id="GO:0005776">
    <property type="term" value="C:autophagosome"/>
    <property type="evidence" value="ECO:0007669"/>
    <property type="project" value="UniProtKB-SubCell"/>
</dbReference>
<evidence type="ECO:0000256" key="9">
    <source>
        <dbReference type="PIRSR" id="PIRSR604241-50"/>
    </source>
</evidence>
<keyword evidence="13" id="KW-1185">Reference proteome</keyword>
<feature type="domain" description="C2" evidence="11">
    <location>
        <begin position="60"/>
        <end position="186"/>
    </location>
</feature>
<dbReference type="AlphaFoldDB" id="A0A7M7JPS0"/>
<keyword evidence="6 9" id="KW-0449">Lipoprotein</keyword>
<evidence type="ECO:0000256" key="4">
    <source>
        <dbReference type="ARBA" id="ARBA00023006"/>
    </source>
</evidence>
<evidence type="ECO:0000259" key="11">
    <source>
        <dbReference type="PROSITE" id="PS50004"/>
    </source>
</evidence>
<protein>
    <recommendedName>
        <fullName evidence="11">C2 domain-containing protein</fullName>
    </recommendedName>
</protein>
<name>A0A7M7JPS0_VARDE</name>
<dbReference type="SUPFAM" id="SSF49562">
    <property type="entry name" value="C2 domain (Calcium/lipid-binding domain, CaLB)"/>
    <property type="match status" value="1"/>
</dbReference>
<dbReference type="GO" id="GO:0016236">
    <property type="term" value="P:macroautophagy"/>
    <property type="evidence" value="ECO:0007669"/>
    <property type="project" value="UniProtKB-ARBA"/>
</dbReference>